<dbReference type="EMBL" id="FR799564">
    <property type="protein sequence ID" value="CBZ24583.1"/>
    <property type="molecule type" value="Genomic_DNA"/>
</dbReference>
<keyword evidence="1" id="KW-1133">Transmembrane helix</keyword>
<dbReference type="VEuPathDB" id="TriTrypDB:LmxM.11.1320"/>
<keyword evidence="3" id="KW-1185">Reference proteome</keyword>
<dbReference type="Proteomes" id="UP000007259">
    <property type="component" value="Chromosome 11"/>
</dbReference>
<sequence>MAPKAGSVGPKAQAGASPLVVHEPLIIAAAFLDGVVAVSGVPVMVAQAPYVSFPSGAHLAAYQLCFLFPQLITTLVAEQLTLHVSASALLLFTLICSTGSAAIVALSLSQRAVSLFFASHILNGVFRHTKTLFGVTAKALHMPTTDVSAAARYGMMAGMLLSGIAGDIMRDAVQVAQLFIGVEAVAATLVLAHLLLRSRTVVVTARASQEYAQWLPSLTRAPAAVHRSMWALIAVMLASSVNQVMYPIAAPAYGLPYSFAGAHLCFNMVLQMVLMPSVVEAAKRMARRWKSNVLLTGSEEDKLSVTAGLLLLAGCTVVPYASDCGPFVFYPASLLLVDLPAGVLATLAANAVQETFGHGSGDRPKVTRLLAHITQLVKMFAAPLRICTAESLRGYKYPVRYISIPLMTYVLVYTRTHNVTYAVAGLATMLFLLTSTVSSFDGEL</sequence>
<reference evidence="2 3" key="1">
    <citation type="journal article" date="2011" name="Genome Res.">
        <title>Chromosome and gene copy number variation allow major structural change between species and strains of Leishmania.</title>
        <authorList>
            <person name="Rogers M.B."/>
            <person name="Hilley J.D."/>
            <person name="Dickens N.J."/>
            <person name="Wilkes J."/>
            <person name="Bates P.A."/>
            <person name="Depledge D.P."/>
            <person name="Harris D."/>
            <person name="Her Y."/>
            <person name="Herzyk P."/>
            <person name="Imamura H."/>
            <person name="Otto T.D."/>
            <person name="Sanders M."/>
            <person name="Seeger K."/>
            <person name="Dujardin J.C."/>
            <person name="Berriman M."/>
            <person name="Smith D.F."/>
            <person name="Hertz-Fowler C."/>
            <person name="Mottram J.C."/>
        </authorList>
    </citation>
    <scope>NUCLEOTIDE SEQUENCE [LARGE SCALE GENOMIC DNA]</scope>
    <source>
        <strain evidence="2 3">MHOM/GT/2001/U1103</strain>
    </source>
</reference>
<organism evidence="2 3">
    <name type="scientific">Leishmania mexicana (strain MHOM/GT/2001/U1103)</name>
    <dbReference type="NCBI Taxonomy" id="929439"/>
    <lineage>
        <taxon>Eukaryota</taxon>
        <taxon>Discoba</taxon>
        <taxon>Euglenozoa</taxon>
        <taxon>Kinetoplastea</taxon>
        <taxon>Metakinetoplastina</taxon>
        <taxon>Trypanosomatida</taxon>
        <taxon>Trypanosomatidae</taxon>
        <taxon>Leishmaniinae</taxon>
        <taxon>Leishmania</taxon>
    </lineage>
</organism>
<accession>E9ANR9</accession>
<feature type="transmembrane region" description="Helical" evidence="1">
    <location>
        <begin position="261"/>
        <end position="282"/>
    </location>
</feature>
<dbReference type="GeneID" id="13454892"/>
<feature type="transmembrane region" description="Helical" evidence="1">
    <location>
        <begin position="175"/>
        <end position="196"/>
    </location>
</feature>
<feature type="transmembrane region" description="Helical" evidence="1">
    <location>
        <begin position="421"/>
        <end position="440"/>
    </location>
</feature>
<evidence type="ECO:0000313" key="3">
    <source>
        <dbReference type="Proteomes" id="UP000007259"/>
    </source>
</evidence>
<feature type="transmembrane region" description="Helical" evidence="1">
    <location>
        <begin position="89"/>
        <end position="108"/>
    </location>
</feature>
<feature type="transmembrane region" description="Helical" evidence="1">
    <location>
        <begin position="327"/>
        <end position="348"/>
    </location>
</feature>
<feature type="transmembrane region" description="Helical" evidence="1">
    <location>
        <begin position="150"/>
        <end position="169"/>
    </location>
</feature>
<dbReference type="SUPFAM" id="SSF103473">
    <property type="entry name" value="MFS general substrate transporter"/>
    <property type="match status" value="1"/>
</dbReference>
<proteinExistence type="predicted"/>
<feature type="transmembrane region" description="Helical" evidence="1">
    <location>
        <begin position="57"/>
        <end position="77"/>
    </location>
</feature>
<feature type="transmembrane region" description="Helical" evidence="1">
    <location>
        <begin position="229"/>
        <end position="249"/>
    </location>
</feature>
<dbReference type="RefSeq" id="XP_003873096.1">
    <property type="nucleotide sequence ID" value="XM_003873047.1"/>
</dbReference>
<feature type="transmembrane region" description="Helical" evidence="1">
    <location>
        <begin position="25"/>
        <end position="45"/>
    </location>
</feature>
<keyword evidence="1" id="KW-0812">Transmembrane</keyword>
<dbReference type="KEGG" id="lmi:LMXM_11_1320"/>
<evidence type="ECO:0000256" key="1">
    <source>
        <dbReference type="SAM" id="Phobius"/>
    </source>
</evidence>
<dbReference type="OMA" id="RYGMMAG"/>
<evidence type="ECO:0000313" key="2">
    <source>
        <dbReference type="EMBL" id="CBZ24583.1"/>
    </source>
</evidence>
<dbReference type="PhylomeDB" id="E9ANR9"/>
<keyword evidence="1" id="KW-0472">Membrane</keyword>
<gene>
    <name evidence="2" type="ORF">LMXM_11_1320</name>
</gene>
<dbReference type="InterPro" id="IPR036259">
    <property type="entry name" value="MFS_trans_sf"/>
</dbReference>
<dbReference type="OrthoDB" id="272952at2759"/>
<protein>
    <submittedName>
        <fullName evidence="2">Uncharacterized protein</fullName>
    </submittedName>
</protein>
<name>E9ANR9_LEIMU</name>
<dbReference type="AlphaFoldDB" id="E9ANR9"/>
<feature type="transmembrane region" description="Helical" evidence="1">
    <location>
        <begin position="303"/>
        <end position="321"/>
    </location>
</feature>